<organism evidence="1 2">
    <name type="scientific">Mycobacterium phage Lolly9</name>
    <dbReference type="NCBI Taxonomy" id="1698711"/>
    <lineage>
        <taxon>Viruses</taxon>
        <taxon>Duplodnaviria</taxon>
        <taxon>Heunggongvirae</taxon>
        <taxon>Uroviricota</taxon>
        <taxon>Caudoviricetes</taxon>
        <taxon>Vilmaviridae</taxon>
        <taxon>Lclasvirinae</taxon>
        <taxon>Lumosvirus</taxon>
        <taxon>Lumosvirus lolly9</taxon>
    </lineage>
</organism>
<protein>
    <submittedName>
        <fullName evidence="1">Uncharacterized protein</fullName>
    </submittedName>
</protein>
<reference evidence="1 2" key="1">
    <citation type="submission" date="2015-07" db="EMBL/GenBank/DDBJ databases">
        <authorList>
            <person name="Ntshalintshall L."/>
            <person name="Reedoy K."/>
            <person name="Ramruthan J."/>
            <person name="Borthwick M."/>
            <person name="Moodley O.R."/>
            <person name="Larsen M.H."/>
            <person name="Russell D.H."/>
            <person name="Bowman C.A."/>
            <person name="Pope W.A."/>
            <person name="Mavrich T.H."/>
            <person name="Guerrero C.N."/>
            <person name="Jacobs-Sera D.A."/>
            <person name="Hendrix R.W."/>
            <person name="Hatfull G.F."/>
        </authorList>
    </citation>
    <scope>NUCLEOTIDE SEQUENCE [LARGE SCALE GENOMIC DNA]</scope>
</reference>
<dbReference type="KEGG" id="vg:26629479"/>
<keyword evidence="2" id="KW-1185">Reference proteome</keyword>
<dbReference type="GeneID" id="26629479"/>
<evidence type="ECO:0000313" key="2">
    <source>
        <dbReference type="Proteomes" id="UP000201083"/>
    </source>
</evidence>
<dbReference type="EMBL" id="KT281791">
    <property type="protein sequence ID" value="ALA48525.1"/>
    <property type="molecule type" value="Genomic_DNA"/>
</dbReference>
<evidence type="ECO:0000313" key="1">
    <source>
        <dbReference type="EMBL" id="ALA48525.1"/>
    </source>
</evidence>
<name>A0A0K2FNP9_9CAUD</name>
<dbReference type="RefSeq" id="YP_009202494.1">
    <property type="nucleotide sequence ID" value="NC_028843.1"/>
</dbReference>
<dbReference type="Proteomes" id="UP000201083">
    <property type="component" value="Segment"/>
</dbReference>
<gene>
    <name evidence="1" type="primary">118</name>
    <name evidence="1" type="ORF">LOLLY9_118</name>
</gene>
<sequence length="58" mass="6671">MDYPPRVGDHIYKHGVYLAVEHVIWTFDVDSKCDVIVLLAAPDLDEARKFFQSGDDYV</sequence>
<accession>A0A0K2FNP9</accession>
<proteinExistence type="predicted"/>